<feature type="transmembrane region" description="Helical" evidence="9">
    <location>
        <begin position="1083"/>
        <end position="1105"/>
    </location>
</feature>
<dbReference type="FunFam" id="3.40.50.300:FF:001471">
    <property type="entry name" value="P-loop containing nucleoside triphosphate hydrolase protein"/>
    <property type="match status" value="1"/>
</dbReference>
<feature type="transmembrane region" description="Helical" evidence="9">
    <location>
        <begin position="323"/>
        <end position="343"/>
    </location>
</feature>
<feature type="transmembrane region" description="Helical" evidence="9">
    <location>
        <begin position="197"/>
        <end position="220"/>
    </location>
</feature>
<dbReference type="GO" id="GO:0016887">
    <property type="term" value="F:ATP hydrolysis activity"/>
    <property type="evidence" value="ECO:0007669"/>
    <property type="project" value="InterPro"/>
</dbReference>
<keyword evidence="12" id="KW-0378">Hydrolase</keyword>
<feature type="transmembrane region" description="Helical" evidence="9">
    <location>
        <begin position="1045"/>
        <end position="1071"/>
    </location>
</feature>
<dbReference type="InterPro" id="IPR036640">
    <property type="entry name" value="ABC1_TM_sf"/>
</dbReference>
<feature type="domain" description="ABC transporter" evidence="10">
    <location>
        <begin position="1143"/>
        <end position="1402"/>
    </location>
</feature>
<dbReference type="PANTHER" id="PTHR43394:SF15">
    <property type="entry name" value="ALPHA-FACTOR-TRANSPORTING ATPASE"/>
    <property type="match status" value="1"/>
</dbReference>
<dbReference type="InterPro" id="IPR027417">
    <property type="entry name" value="P-loop_NTPase"/>
</dbReference>
<evidence type="ECO:0000259" key="10">
    <source>
        <dbReference type="PROSITE" id="PS50893"/>
    </source>
</evidence>
<dbReference type="GO" id="GO:0005524">
    <property type="term" value="F:ATP binding"/>
    <property type="evidence" value="ECO:0007669"/>
    <property type="project" value="UniProtKB-KW"/>
</dbReference>
<dbReference type="InterPro" id="IPR017871">
    <property type="entry name" value="ABC_transporter-like_CS"/>
</dbReference>
<dbReference type="SUPFAM" id="SSF90123">
    <property type="entry name" value="ABC transporter transmembrane region"/>
    <property type="match status" value="2"/>
</dbReference>
<dbReference type="GO" id="GO:0015421">
    <property type="term" value="F:ABC-type oligopeptide transporter activity"/>
    <property type="evidence" value="ECO:0007669"/>
    <property type="project" value="TreeGrafter"/>
</dbReference>
<name>A0A1Y2AB91_9PLEO</name>
<comment type="caution">
    <text evidence="12">The sequence shown here is derived from an EMBL/GenBank/DDBJ whole genome shotgun (WGS) entry which is preliminary data.</text>
</comment>
<feature type="compositionally biased region" description="Polar residues" evidence="8">
    <location>
        <begin position="690"/>
        <end position="709"/>
    </location>
</feature>
<keyword evidence="13" id="KW-1185">Reference proteome</keyword>
<evidence type="ECO:0000256" key="6">
    <source>
        <dbReference type="ARBA" id="ARBA00022989"/>
    </source>
</evidence>
<organism evidence="12 13">
    <name type="scientific">Clohesyomyces aquaticus</name>
    <dbReference type="NCBI Taxonomy" id="1231657"/>
    <lineage>
        <taxon>Eukaryota</taxon>
        <taxon>Fungi</taxon>
        <taxon>Dikarya</taxon>
        <taxon>Ascomycota</taxon>
        <taxon>Pezizomycotina</taxon>
        <taxon>Dothideomycetes</taxon>
        <taxon>Pleosporomycetidae</taxon>
        <taxon>Pleosporales</taxon>
        <taxon>Lindgomycetaceae</taxon>
        <taxon>Clohesyomyces</taxon>
    </lineage>
</organism>
<feature type="transmembrane region" description="Helical" evidence="9">
    <location>
        <begin position="938"/>
        <end position="961"/>
    </location>
</feature>
<dbReference type="Gene3D" id="1.20.1560.10">
    <property type="entry name" value="ABC transporter type 1, transmembrane domain"/>
    <property type="match status" value="3"/>
</dbReference>
<feature type="domain" description="ABC transmembrane type-1" evidence="11">
    <location>
        <begin position="54"/>
        <end position="345"/>
    </location>
</feature>
<dbReference type="InterPro" id="IPR039421">
    <property type="entry name" value="Type_1_exporter"/>
</dbReference>
<feature type="compositionally biased region" description="Basic residues" evidence="8">
    <location>
        <begin position="737"/>
        <end position="755"/>
    </location>
</feature>
<evidence type="ECO:0000256" key="9">
    <source>
        <dbReference type="SAM" id="Phobius"/>
    </source>
</evidence>
<dbReference type="InterPro" id="IPR003593">
    <property type="entry name" value="AAA+_ATPase"/>
</dbReference>
<evidence type="ECO:0000259" key="11">
    <source>
        <dbReference type="PROSITE" id="PS50929"/>
    </source>
</evidence>
<keyword evidence="3 9" id="KW-0812">Transmembrane</keyword>
<feature type="transmembrane region" description="Helical" evidence="9">
    <location>
        <begin position="967"/>
        <end position="988"/>
    </location>
</feature>
<keyword evidence="2" id="KW-0813">Transport</keyword>
<evidence type="ECO:0000313" key="13">
    <source>
        <dbReference type="Proteomes" id="UP000193144"/>
    </source>
</evidence>
<dbReference type="CDD" id="cd18578">
    <property type="entry name" value="ABC_6TM_Pgp_ABCB1_D2_like"/>
    <property type="match status" value="1"/>
</dbReference>
<sequence>MSSMATPAEYKINLPYEKDQGQGQDEEEQESIHRGGWKALFGFTTKKHLPVLCVGVLCATIAALVLPAMSILFGLIFRQFTDFASGNTAGKIMLENISRYCLYLTALGAVNWLANSIYFPSILIFGDLQAKSARNRIFNALLRKDMDWYDTRDNGIAAFLPGVQMQVRDLQLSCSGPIGECIQCCVSGIGALSIALYFSWNLTLVIICAVPFVYMFMAFLSSRLSKQAHEQADQLQLALKYVTSAVSSIETVKCFNGQSFELQKYASVIARTGRLYNRQANLRSIQIGFMQFITYSMFVQGFWYGSRLVITGKKSPGEVTTTFWGALMAVQGITGFLPQFIVLQKGKVAGARLLATIARISNQETDPKLEEGQKPYQCAGAIEFKKVTFLYPSRPDQPALQDASVFFPSGETSFVVGRSGSGKSTLGQLIVRFYEPTAGSISIDGVPLADINHRWLRQNITLVEQHSVLFNDTVRHNIALAKECNGASQEEVQQAVEFALLEQTIRDLPDGLETWIGPKGNSMSGGQKQRIALARARLRDTPVLILDESTSALDRITRSTILEAIRIWRRGKTTIVITHDISQILPDDYVYILDHAQLVQEGHRRSVEARPNSVFNTSISGNVTETGDEEAWPDNETDEILSFYSTAHVPPKRRPSAPAVVFGEQLQSPLLSPLARDGLTPETLLAARSRQGSVATPGPRNNLNANLGRSESRSFDIRRSHERRSISRPRASSRVSVRGRSRTPSHGPPKRHGSPRRVSIKEPPTRCSGNLEKEIHLDGLARASQADQLEDSLEGRIPGFKALTIRQILATTWPNLGWDCRLTLCAAFACAVVHAGCTPAFAYVFAKLLSTFFSASDRQRMAMIYATAILGIGIVDGLATWGFHFLFDYCAQAWVNALRTEAMQRILDQPREFFDRDENSVARIAECLDHFAEEARNLLGRFAGISVVVAVMILIAIVWSLMICWKLTLVALATGPIMYATTACYNAISGLWAARSNEADENVGEVLYETFTNIRTVRALVLEEVFRRKFSATTKAALMTGLKRAIYSGPIFGLNYAAIIFVAAFLFWFGAKLASTNEVATTNVLQTFTILLLSASQINFIVMYIPQISTAKDAGTRLLRFANLPQDSHEHRGNVELRKAEDLVLNDLNFAYPMRKGHQVLHEVNINIPPGSCTAIVGPSGSGKSTIAALLLRLYETNSHYRGRLGPPGIMISNRDINILHTDSLRSRIAVVSQTPVLFPGTIAENIAYGSDSASPRAMDQILQAAAAAGIAEFISGLPQGYYTLVGEGGTGLSGGQAQRVSIARALMRKPDVLILDEATSALDAESAAIIRDTVRRLVAQSRNGGGGKEKRDMTVLIITHAREMMAIAEHVIMLDKGRVVEEGGFDELKKKRGPFAGLLRGGGADMLDRGRK</sequence>
<dbReference type="PROSITE" id="PS00211">
    <property type="entry name" value="ABC_TRANSPORTER_1"/>
    <property type="match status" value="1"/>
</dbReference>
<dbReference type="Pfam" id="PF00005">
    <property type="entry name" value="ABC_tran"/>
    <property type="match status" value="2"/>
</dbReference>
<protein>
    <submittedName>
        <fullName evidence="12">p-loop containing nucleoside triphosphate hydrolase protein</fullName>
    </submittedName>
</protein>
<feature type="transmembrane region" description="Helical" evidence="9">
    <location>
        <begin position="284"/>
        <end position="303"/>
    </location>
</feature>
<feature type="transmembrane region" description="Helical" evidence="9">
    <location>
        <begin position="100"/>
        <end position="125"/>
    </location>
</feature>
<feature type="domain" description="ABC transmembrane type-1" evidence="11">
    <location>
        <begin position="826"/>
        <end position="1110"/>
    </location>
</feature>
<dbReference type="OrthoDB" id="6500128at2759"/>
<evidence type="ECO:0000256" key="3">
    <source>
        <dbReference type="ARBA" id="ARBA00022692"/>
    </source>
</evidence>
<feature type="transmembrane region" description="Helical" evidence="9">
    <location>
        <begin position="49"/>
        <end position="77"/>
    </location>
</feature>
<feature type="transmembrane region" description="Helical" evidence="9">
    <location>
        <begin position="864"/>
        <end position="887"/>
    </location>
</feature>
<dbReference type="PROSITE" id="PS50929">
    <property type="entry name" value="ABC_TM1F"/>
    <property type="match status" value="2"/>
</dbReference>
<feature type="compositionally biased region" description="Basic and acidic residues" evidence="8">
    <location>
        <begin position="710"/>
        <end position="725"/>
    </location>
</feature>
<keyword evidence="4" id="KW-0547">Nucleotide-binding</keyword>
<accession>A0A1Y2AB91</accession>
<reference evidence="12 13" key="1">
    <citation type="submission" date="2016-07" db="EMBL/GenBank/DDBJ databases">
        <title>Pervasive Adenine N6-methylation of Active Genes in Fungi.</title>
        <authorList>
            <consortium name="DOE Joint Genome Institute"/>
            <person name="Mondo S.J."/>
            <person name="Dannebaum R.O."/>
            <person name="Kuo R.C."/>
            <person name="Labutti K."/>
            <person name="Haridas S."/>
            <person name="Kuo A."/>
            <person name="Salamov A."/>
            <person name="Ahrendt S.R."/>
            <person name="Lipzen A."/>
            <person name="Sullivan W."/>
            <person name="Andreopoulos W.B."/>
            <person name="Clum A."/>
            <person name="Lindquist E."/>
            <person name="Daum C."/>
            <person name="Ramamoorthy G.K."/>
            <person name="Gryganskyi A."/>
            <person name="Culley D."/>
            <person name="Magnuson J.K."/>
            <person name="James T.Y."/>
            <person name="O'Malley M.A."/>
            <person name="Stajich J.E."/>
            <person name="Spatafora J.W."/>
            <person name="Visel A."/>
            <person name="Grigoriev I.V."/>
        </authorList>
    </citation>
    <scope>NUCLEOTIDE SEQUENCE [LARGE SCALE GENOMIC DNA]</scope>
    <source>
        <strain evidence="12 13">CBS 115471</strain>
    </source>
</reference>
<feature type="domain" description="ABC transporter" evidence="10">
    <location>
        <begin position="382"/>
        <end position="620"/>
    </location>
</feature>
<evidence type="ECO:0000313" key="12">
    <source>
        <dbReference type="EMBL" id="ORY19823.1"/>
    </source>
</evidence>
<dbReference type="Gene3D" id="3.40.50.300">
    <property type="entry name" value="P-loop containing nucleotide triphosphate hydrolases"/>
    <property type="match status" value="2"/>
</dbReference>
<proteinExistence type="predicted"/>
<gene>
    <name evidence="12" type="ORF">BCR34DRAFT_582035</name>
</gene>
<evidence type="ECO:0000256" key="8">
    <source>
        <dbReference type="SAM" id="MobiDB-lite"/>
    </source>
</evidence>
<dbReference type="Proteomes" id="UP000193144">
    <property type="component" value="Unassembled WGS sequence"/>
</dbReference>
<feature type="transmembrane region" description="Helical" evidence="9">
    <location>
        <begin position="822"/>
        <end position="844"/>
    </location>
</feature>
<dbReference type="PANTHER" id="PTHR43394">
    <property type="entry name" value="ATP-DEPENDENT PERMEASE MDL1, MITOCHONDRIAL"/>
    <property type="match status" value="1"/>
</dbReference>
<feature type="region of interest" description="Disordered" evidence="8">
    <location>
        <begin position="689"/>
        <end position="769"/>
    </location>
</feature>
<dbReference type="GO" id="GO:0005743">
    <property type="term" value="C:mitochondrial inner membrane"/>
    <property type="evidence" value="ECO:0007669"/>
    <property type="project" value="TreeGrafter"/>
</dbReference>
<evidence type="ECO:0000256" key="4">
    <source>
        <dbReference type="ARBA" id="ARBA00022741"/>
    </source>
</evidence>
<dbReference type="PROSITE" id="PS50893">
    <property type="entry name" value="ABC_TRANSPORTER_2"/>
    <property type="match status" value="2"/>
</dbReference>
<dbReference type="InterPro" id="IPR003439">
    <property type="entry name" value="ABC_transporter-like_ATP-bd"/>
</dbReference>
<dbReference type="Pfam" id="PF00664">
    <property type="entry name" value="ABC_membrane"/>
    <property type="match status" value="2"/>
</dbReference>
<dbReference type="GO" id="GO:0090374">
    <property type="term" value="P:oligopeptide export from mitochondrion"/>
    <property type="evidence" value="ECO:0007669"/>
    <property type="project" value="TreeGrafter"/>
</dbReference>
<dbReference type="FunFam" id="3.40.50.300:FF:000604">
    <property type="entry name" value="ABC transporter B family member 28"/>
    <property type="match status" value="1"/>
</dbReference>
<evidence type="ECO:0000256" key="1">
    <source>
        <dbReference type="ARBA" id="ARBA00004141"/>
    </source>
</evidence>
<dbReference type="InterPro" id="IPR011527">
    <property type="entry name" value="ABC1_TM_dom"/>
</dbReference>
<dbReference type="SMART" id="SM00382">
    <property type="entry name" value="AAA"/>
    <property type="match status" value="2"/>
</dbReference>
<evidence type="ECO:0000256" key="2">
    <source>
        <dbReference type="ARBA" id="ARBA00022448"/>
    </source>
</evidence>
<dbReference type="SUPFAM" id="SSF52540">
    <property type="entry name" value="P-loop containing nucleoside triphosphate hydrolases"/>
    <property type="match status" value="2"/>
</dbReference>
<dbReference type="STRING" id="1231657.A0A1Y2AB91"/>
<evidence type="ECO:0000256" key="5">
    <source>
        <dbReference type="ARBA" id="ARBA00022840"/>
    </source>
</evidence>
<keyword evidence="6 9" id="KW-1133">Transmembrane helix</keyword>
<dbReference type="EMBL" id="MCFA01000001">
    <property type="protein sequence ID" value="ORY19823.1"/>
    <property type="molecule type" value="Genomic_DNA"/>
</dbReference>
<keyword evidence="5" id="KW-0067">ATP-binding</keyword>
<evidence type="ECO:0000256" key="7">
    <source>
        <dbReference type="ARBA" id="ARBA00023136"/>
    </source>
</evidence>
<comment type="subcellular location">
    <subcellularLocation>
        <location evidence="1">Membrane</location>
        <topology evidence="1">Multi-pass membrane protein</topology>
    </subcellularLocation>
</comment>
<dbReference type="CDD" id="cd18577">
    <property type="entry name" value="ABC_6TM_Pgp_ABCB1_D1_like"/>
    <property type="match status" value="1"/>
</dbReference>
<keyword evidence="7 9" id="KW-0472">Membrane</keyword>